<comment type="caution">
    <text evidence="2">The sequence shown here is derived from an EMBL/GenBank/DDBJ whole genome shotgun (WGS) entry which is preliminary data.</text>
</comment>
<dbReference type="PROSITE" id="PS51154">
    <property type="entry name" value="MACRO"/>
    <property type="match status" value="1"/>
</dbReference>
<accession>A0A8B6GDC0</accession>
<dbReference type="Gene3D" id="3.40.220.10">
    <property type="entry name" value="Leucine Aminopeptidase, subunit E, domain 1"/>
    <property type="match status" value="1"/>
</dbReference>
<dbReference type="SUPFAM" id="SSF52949">
    <property type="entry name" value="Macro domain-like"/>
    <property type="match status" value="1"/>
</dbReference>
<dbReference type="AlphaFoldDB" id="A0A8B6GDC0"/>
<dbReference type="EMBL" id="UYJE01008280">
    <property type="protein sequence ID" value="VDI62615.1"/>
    <property type="molecule type" value="Genomic_DNA"/>
</dbReference>
<dbReference type="Pfam" id="PF01661">
    <property type="entry name" value="Macro"/>
    <property type="match status" value="1"/>
</dbReference>
<feature type="domain" description="Macro" evidence="1">
    <location>
        <begin position="630"/>
        <end position="731"/>
    </location>
</feature>
<evidence type="ECO:0000313" key="2">
    <source>
        <dbReference type="EMBL" id="VDI62615.1"/>
    </source>
</evidence>
<evidence type="ECO:0000313" key="3">
    <source>
        <dbReference type="Proteomes" id="UP000596742"/>
    </source>
</evidence>
<dbReference type="Proteomes" id="UP000596742">
    <property type="component" value="Unassembled WGS sequence"/>
</dbReference>
<dbReference type="OrthoDB" id="6103695at2759"/>
<protein>
    <recommendedName>
        <fullName evidence="1">Macro domain-containing protein</fullName>
    </recommendedName>
</protein>
<keyword evidence="3" id="KW-1185">Reference proteome</keyword>
<dbReference type="InterPro" id="IPR043472">
    <property type="entry name" value="Macro_dom-like"/>
</dbReference>
<reference evidence="2" key="1">
    <citation type="submission" date="2018-11" db="EMBL/GenBank/DDBJ databases">
        <authorList>
            <person name="Alioto T."/>
            <person name="Alioto T."/>
        </authorList>
    </citation>
    <scope>NUCLEOTIDE SEQUENCE</scope>
</reference>
<feature type="non-terminal residue" evidence="2">
    <location>
        <position position="731"/>
    </location>
</feature>
<evidence type="ECO:0000259" key="1">
    <source>
        <dbReference type="PROSITE" id="PS51154"/>
    </source>
</evidence>
<proteinExistence type="predicted"/>
<sequence length="731" mass="84972">SRTPVVNILTREFLDDEEERISIRYVLETKYEEAKQALDKDKISLYKFSAANDEINYIAKPLPGSMIRELESRIYGALQGLTYGCKTTKKYYPESYYSTYSLDEIKFYRAESNDGIWIVGKKSDVTKLCIEIEQKISQTTMDTRPKESKTDLSGSWDNLAITEILLSQEEQSLIYLHRMFDWEVFKTGYIILKKEPRYGISIHLHSLNTSEKKQLESDIRQIIEKRRSALYSSEISFKSEEYKFLCRVPIYEYVDKELNYDQSNIRCTWYICNSQKSMKIYSKSESELRYSCDTFKRVIKTESFPAVPEKYFSSLKTKQQISNLLPAYKQKLDIRLDLSGTMLHCIYTEDMQYQFSKDIQKILPISKTVEIYGDEKREFCKHRFTAIHHTIENSYDVSFTEKENQSGRYGWIVKGDPEDVPAAVKKLTDLVKNICTKEKTYQTDDRRKTIQEHVEDLTKNSPCSVTTEEVKATWIRADLDLRKEILCYEWKLPSSNFIKIINAEDRRWLCKESAIFHIKVKDKPALGDCFYQQESSAVILYIPAWKSDGKEKHVVSSILDTFYKKKPSEKPKSDMPLVLFLSELTKQGWSCQRFLKEFLLAWSRNSVSSPLHILEPNRETFETASEVVQNFAAQTSRPPRIKITVKTGEMAKLKSEAIVNSAIENLTLINGVVSKSILLAAGQNIQDECTEIMRERRHKQLDSKEVVVSGGHNLQCRYVFHGALASWKNQV</sequence>
<dbReference type="InterPro" id="IPR002589">
    <property type="entry name" value="Macro_dom"/>
</dbReference>
<gene>
    <name evidence="2" type="ORF">MGAL_10B074853</name>
</gene>
<organism evidence="2 3">
    <name type="scientific">Mytilus galloprovincialis</name>
    <name type="common">Mediterranean mussel</name>
    <dbReference type="NCBI Taxonomy" id="29158"/>
    <lineage>
        <taxon>Eukaryota</taxon>
        <taxon>Metazoa</taxon>
        <taxon>Spiralia</taxon>
        <taxon>Lophotrochozoa</taxon>
        <taxon>Mollusca</taxon>
        <taxon>Bivalvia</taxon>
        <taxon>Autobranchia</taxon>
        <taxon>Pteriomorphia</taxon>
        <taxon>Mytilida</taxon>
        <taxon>Mytiloidea</taxon>
        <taxon>Mytilidae</taxon>
        <taxon>Mytilinae</taxon>
        <taxon>Mytilus</taxon>
    </lineage>
</organism>
<name>A0A8B6GDC0_MYTGA</name>